<dbReference type="Pfam" id="PF25547">
    <property type="entry name" value="WXG100_2"/>
    <property type="match status" value="1"/>
</dbReference>
<feature type="compositionally biased region" description="Basic and acidic residues" evidence="1">
    <location>
        <begin position="438"/>
        <end position="462"/>
    </location>
</feature>
<gene>
    <name evidence="4" type="ORF">SAMN05216252_112123</name>
</gene>
<feature type="compositionally biased region" description="Polar residues" evidence="1">
    <location>
        <begin position="521"/>
        <end position="535"/>
    </location>
</feature>
<evidence type="ECO:0000313" key="4">
    <source>
        <dbReference type="EMBL" id="SNT01760.1"/>
    </source>
</evidence>
<dbReference type="EMBL" id="FZOF01000012">
    <property type="protein sequence ID" value="SNT01760.1"/>
    <property type="molecule type" value="Genomic_DNA"/>
</dbReference>
<accession>A0A239J7E7</accession>
<dbReference type="AlphaFoldDB" id="A0A239J7E7"/>
<feature type="compositionally biased region" description="Gly residues" evidence="1">
    <location>
        <begin position="232"/>
        <end position="252"/>
    </location>
</feature>
<evidence type="ECO:0000259" key="2">
    <source>
        <dbReference type="Pfam" id="PF14410"/>
    </source>
</evidence>
<feature type="region of interest" description="Disordered" evidence="1">
    <location>
        <begin position="514"/>
        <end position="559"/>
    </location>
</feature>
<sequence length="559" mass="58461">MSSVGVVLPDELAYVLDLIGVAWPNVDEDDYREMATSLRDFADDIDGGAMEAHTAVQELLGANAGAAMDAFEAHWGKVKGTHLANLGEAARMGAVALDGVAIAIEVAKGAAIVQLGILAAEIVATIASAPFTLGLSSFAGAAATQATRMIVKKIFREVINQVVDQLMSIATAPIYAALESMAADLVIQVGSNALGLQKGVDLGRTADAGKEGFGEGVDGAKKQADSFTLASAGGGGGAGSGGSSAGGTGGAGSHFQSDGDSFDRADTQLDGITRALDTRSSGHMARARSARGRTSGRGEIAERVLPLATDVVEGIGRAATSAIGHVQGDMRRGLRQMHRNHDENDRTIADELDGISRRGGSEGPRRDQPAESGTGSDSGSGSGNGAPPAPSANPELDKLRRPRRPTIRKKSQFAVFRDAQRTSNGEDFICPNSGKTIPCERDSDGNAIRYDDRGRVDPEGFTRPRPNPPSNSGQPQNFHFGHVPDSEFRRLVELVEDNPKKFTWKQILNEYNDPSHYQVEDPSTNVGHGSESSTPGYGHYGGMLDRAESTGAGTPSPFG</sequence>
<proteinExistence type="predicted"/>
<feature type="compositionally biased region" description="Basic residues" evidence="1">
    <location>
        <begin position="400"/>
        <end position="411"/>
    </location>
</feature>
<feature type="region of interest" description="Disordered" evidence="1">
    <location>
        <begin position="337"/>
        <end position="482"/>
    </location>
</feature>
<organism evidence="4 5">
    <name type="scientific">Actinacidiphila glaucinigra</name>
    <dbReference type="NCBI Taxonomy" id="235986"/>
    <lineage>
        <taxon>Bacteria</taxon>
        <taxon>Bacillati</taxon>
        <taxon>Actinomycetota</taxon>
        <taxon>Actinomycetes</taxon>
        <taxon>Kitasatosporales</taxon>
        <taxon>Streptomycetaceae</taxon>
        <taxon>Actinacidiphila</taxon>
    </lineage>
</organism>
<dbReference type="Pfam" id="PF14410">
    <property type="entry name" value="GH-E"/>
    <property type="match status" value="1"/>
</dbReference>
<feature type="region of interest" description="Disordered" evidence="1">
    <location>
        <begin position="232"/>
        <end position="297"/>
    </location>
</feature>
<feature type="domain" description="Toxin YqcG C-terminal" evidence="2">
    <location>
        <begin position="460"/>
        <end position="531"/>
    </location>
</feature>
<evidence type="ECO:0000259" key="3">
    <source>
        <dbReference type="Pfam" id="PF25547"/>
    </source>
</evidence>
<protein>
    <submittedName>
        <fullName evidence="4">HNH/ENDO VII superfamily nuclease with conserved GHE residues</fullName>
    </submittedName>
</protein>
<dbReference type="Proteomes" id="UP000198280">
    <property type="component" value="Unassembled WGS sequence"/>
</dbReference>
<feature type="compositionally biased region" description="Basic and acidic residues" evidence="1">
    <location>
        <begin position="339"/>
        <end position="369"/>
    </location>
</feature>
<reference evidence="4 5" key="1">
    <citation type="submission" date="2017-06" db="EMBL/GenBank/DDBJ databases">
        <authorList>
            <person name="Kim H.J."/>
            <person name="Triplett B.A."/>
        </authorList>
    </citation>
    <scope>NUCLEOTIDE SEQUENCE [LARGE SCALE GENOMIC DNA]</scope>
    <source>
        <strain evidence="4 5">CGMCC 4.1858</strain>
    </source>
</reference>
<keyword evidence="5" id="KW-1185">Reference proteome</keyword>
<dbReference type="InterPro" id="IPR057746">
    <property type="entry name" value="CpnT-like_N"/>
</dbReference>
<evidence type="ECO:0000256" key="1">
    <source>
        <dbReference type="SAM" id="MobiDB-lite"/>
    </source>
</evidence>
<evidence type="ECO:0000313" key="5">
    <source>
        <dbReference type="Proteomes" id="UP000198280"/>
    </source>
</evidence>
<name>A0A239J7E7_9ACTN</name>
<feature type="domain" description="Outer membrane channel protein CpnT-like N-terminal" evidence="3">
    <location>
        <begin position="14"/>
        <end position="149"/>
    </location>
</feature>
<dbReference type="InterPro" id="IPR026835">
    <property type="entry name" value="YqcG_C"/>
</dbReference>